<dbReference type="KEGG" id="mtab:MTABA_v1c03760"/>
<sequence length="962" mass="112104">MEKNISKSKSVMLKNFNNSAVIVDHFHKKFKDINIGPFSFNIEKGKVTALLGSSGSGKSVFLNSLLGATLNYDGNIYINGKERKKSSSIENNSNVGFYSQMDFSLYSITAYDFLYNMCNVMGLNKNLVKSRIEYWLKKFDLWNSKDKPLNAFSWGMKNRMNLILCFIKEPEILILDEPGANLDSKWRGQSYKILKEFKEQFNSTIILTVHNIDEVYNIIENFVILEKGKLLFSGSKNELNLYKKINVSFEKDVVLAEVEKLLNQHNILTFNFDLVTNSLVIGLKEHQTFNDALAILEKHHVQPKDVIAQAINMDAILKALEDKDKPHKPKYEALKEYTIDSSNNKSVDLDNAMDFLSKIEDKYKNILNLSEDEIKVGLSNDHVLISDDSSTSASDSYQSLVLSDTIYVSEKVLSPAEINTIKTDFFDKVQELKNLKTEINQIIAEQKTEIDLNIDDLKDYFAKVKLESEIIHQAKRTFEDEAANLKVLLQQTEAETQNLEFKKTDLQIKIDELKELQDEIILTSANEYQQFDSIKTEFSLKLEDLKKYIEKVKIESENSLTSEIELKMNEFKEFENQFKDLVAVQKEIIQEEIKDFKSYLTQVQIESDEINNSRDVLDKDLSALKQSREEFLVEIELEQEDIEIQRLDLNLKFDELKKLQADIAVATISEYKEIDSIKAEFSNKLIDLKSYVESINAETQIVQQSKSEYLEKIKEFKEYHDEFNKTAFAEKESIKNSISELKEFMHQIQIESSEINQSKTELEEEIKKLKEAQSNVLDKIEIENISTQSRRKELESQYSEINALQSNITSKVNLINEGSSSINESNFEILKLKEELEKLKYQMSEQQNLKRYASTPQTWNNGFDNLNMQQEMWQKQSAALFKDQELEKIKSDLYKEKKYFEELRKEMIFEKEMNQKLAKFDNEMKQRENVLELERVRREIQEEKNKLNEVLMMQNLSSKFLK</sequence>
<reference evidence="5 6" key="1">
    <citation type="submission" date="2017-11" db="EMBL/GenBank/DDBJ databases">
        <title>Genome sequence of Mesoplasma tabanidae BARC 857 (ATCC 49584).</title>
        <authorList>
            <person name="Lo W.-S."/>
            <person name="Kuo C.-H."/>
        </authorList>
    </citation>
    <scope>NUCLEOTIDE SEQUENCE [LARGE SCALE GENOMIC DNA]</scope>
    <source>
        <strain evidence="5 6">BARC 857</strain>
    </source>
</reference>
<dbReference type="SUPFAM" id="SSF52540">
    <property type="entry name" value="P-loop containing nucleoside triphosphate hydrolases"/>
    <property type="match status" value="1"/>
</dbReference>
<dbReference type="InterPro" id="IPR027417">
    <property type="entry name" value="P-loop_NTPase"/>
</dbReference>
<organism evidence="5 6">
    <name type="scientific">Mesoplasma tabanidae</name>
    <dbReference type="NCBI Taxonomy" id="219745"/>
    <lineage>
        <taxon>Bacteria</taxon>
        <taxon>Bacillati</taxon>
        <taxon>Mycoplasmatota</taxon>
        <taxon>Mollicutes</taxon>
        <taxon>Entomoplasmatales</taxon>
        <taxon>Entomoplasmataceae</taxon>
        <taxon>Mesoplasma</taxon>
    </lineage>
</organism>
<proteinExistence type="predicted"/>
<protein>
    <submittedName>
        <fullName evidence="5">ABC transporter ATP-binding protein</fullName>
    </submittedName>
</protein>
<evidence type="ECO:0000313" key="5">
    <source>
        <dbReference type="EMBL" id="ATZ21577.1"/>
    </source>
</evidence>
<keyword evidence="2 5" id="KW-0067">ATP-binding</keyword>
<evidence type="ECO:0000259" key="4">
    <source>
        <dbReference type="PROSITE" id="PS50893"/>
    </source>
</evidence>
<dbReference type="GO" id="GO:0005524">
    <property type="term" value="F:ATP binding"/>
    <property type="evidence" value="ECO:0007669"/>
    <property type="project" value="UniProtKB-KW"/>
</dbReference>
<name>A0A2K8P4A5_9MOLU</name>
<dbReference type="PROSITE" id="PS50893">
    <property type="entry name" value="ABC_TRANSPORTER_2"/>
    <property type="match status" value="1"/>
</dbReference>
<dbReference type="AlphaFoldDB" id="A0A2K8P4A5"/>
<evidence type="ECO:0000256" key="3">
    <source>
        <dbReference type="SAM" id="Coils"/>
    </source>
</evidence>
<keyword evidence="1" id="KW-0547">Nucleotide-binding</keyword>
<accession>A0A2K8P4A5</accession>
<evidence type="ECO:0000313" key="6">
    <source>
        <dbReference type="Proteomes" id="UP000232223"/>
    </source>
</evidence>
<dbReference type="InterPro" id="IPR003439">
    <property type="entry name" value="ABC_transporter-like_ATP-bd"/>
</dbReference>
<feature type="coiled-coil region" evidence="3">
    <location>
        <begin position="822"/>
        <end position="849"/>
    </location>
</feature>
<keyword evidence="6" id="KW-1185">Reference proteome</keyword>
<feature type="coiled-coil region" evidence="3">
    <location>
        <begin position="475"/>
        <end position="519"/>
    </location>
</feature>
<feature type="coiled-coil region" evidence="3">
    <location>
        <begin position="910"/>
        <end position="953"/>
    </location>
</feature>
<evidence type="ECO:0000256" key="2">
    <source>
        <dbReference type="ARBA" id="ARBA00022840"/>
    </source>
</evidence>
<dbReference type="GO" id="GO:0016887">
    <property type="term" value="F:ATP hydrolysis activity"/>
    <property type="evidence" value="ECO:0007669"/>
    <property type="project" value="InterPro"/>
</dbReference>
<dbReference type="RefSeq" id="WP_100679517.1">
    <property type="nucleotide sequence ID" value="NZ_CP024969.1"/>
</dbReference>
<dbReference type="Pfam" id="PF00005">
    <property type="entry name" value="ABC_tran"/>
    <property type="match status" value="1"/>
</dbReference>
<evidence type="ECO:0000256" key="1">
    <source>
        <dbReference type="ARBA" id="ARBA00022741"/>
    </source>
</evidence>
<keyword evidence="3" id="KW-0175">Coiled coil</keyword>
<dbReference type="OrthoDB" id="9779029at2"/>
<dbReference type="SMART" id="SM00382">
    <property type="entry name" value="AAA"/>
    <property type="match status" value="1"/>
</dbReference>
<dbReference type="Gene3D" id="3.40.50.300">
    <property type="entry name" value="P-loop containing nucleotide triphosphate hydrolases"/>
    <property type="match status" value="1"/>
</dbReference>
<dbReference type="EMBL" id="CP024969">
    <property type="protein sequence ID" value="ATZ21577.1"/>
    <property type="molecule type" value="Genomic_DNA"/>
</dbReference>
<dbReference type="PANTHER" id="PTHR43582">
    <property type="entry name" value="LINEARMYCIN RESISTANCE ATP-BINDING PROTEIN LNRL"/>
    <property type="match status" value="1"/>
</dbReference>
<dbReference type="PANTHER" id="PTHR43582:SF2">
    <property type="entry name" value="LINEARMYCIN RESISTANCE ATP-BINDING PROTEIN LNRL"/>
    <property type="match status" value="1"/>
</dbReference>
<dbReference type="Proteomes" id="UP000232223">
    <property type="component" value="Chromosome"/>
</dbReference>
<dbReference type="InterPro" id="IPR003593">
    <property type="entry name" value="AAA+_ATPase"/>
</dbReference>
<gene>
    <name evidence="5" type="ORF">MTABA_v1c03760</name>
</gene>
<feature type="coiled-coil region" evidence="3">
    <location>
        <begin position="745"/>
        <end position="797"/>
    </location>
</feature>
<feature type="domain" description="ABC transporter" evidence="4">
    <location>
        <begin position="11"/>
        <end position="252"/>
    </location>
</feature>